<keyword evidence="2" id="KW-1185">Reference proteome</keyword>
<comment type="caution">
    <text evidence="1">The sequence shown here is derived from an EMBL/GenBank/DDBJ whole genome shotgun (WGS) entry which is preliminary data.</text>
</comment>
<reference evidence="1 2" key="1">
    <citation type="submission" date="2019-07" db="EMBL/GenBank/DDBJ databases">
        <title>Genomic Encyclopedia of Type Strains, Phase III (KMG-III): the genomes of soil and plant-associated and newly described type strains.</title>
        <authorList>
            <person name="Whitman W."/>
        </authorList>
    </citation>
    <scope>NUCLEOTIDE SEQUENCE [LARGE SCALE GENOMIC DNA]</scope>
    <source>
        <strain evidence="1 2">BL24</strain>
    </source>
</reference>
<evidence type="ECO:0000313" key="1">
    <source>
        <dbReference type="EMBL" id="TYP70729.1"/>
    </source>
</evidence>
<organism evidence="1 2">
    <name type="scientific">Paenibacillus methanolicus</name>
    <dbReference type="NCBI Taxonomy" id="582686"/>
    <lineage>
        <taxon>Bacteria</taxon>
        <taxon>Bacillati</taxon>
        <taxon>Bacillota</taxon>
        <taxon>Bacilli</taxon>
        <taxon>Bacillales</taxon>
        <taxon>Paenibacillaceae</taxon>
        <taxon>Paenibacillus</taxon>
    </lineage>
</organism>
<protein>
    <submittedName>
        <fullName evidence="1">Uncharacterized protein</fullName>
    </submittedName>
</protein>
<dbReference type="EMBL" id="VNHS01000011">
    <property type="protein sequence ID" value="TYP70729.1"/>
    <property type="molecule type" value="Genomic_DNA"/>
</dbReference>
<dbReference type="OrthoDB" id="2634217at2"/>
<name>A0A5S5BUR2_9BACL</name>
<gene>
    <name evidence="1" type="ORF">BCM02_111236</name>
</gene>
<accession>A0A5S5BUR2</accession>
<sequence>MSIASKRKRSRFVMFVIPVSVLKQMMVYDLIGGTACYWLMKEGHWSEVAAFIGSSFAPAVLKRAVSAGTGLTRVKTLPSPWQEPPAAEARAEVQRPKRGGTVRIVRLRGRK</sequence>
<evidence type="ECO:0000313" key="2">
    <source>
        <dbReference type="Proteomes" id="UP000323257"/>
    </source>
</evidence>
<dbReference type="Proteomes" id="UP000323257">
    <property type="component" value="Unassembled WGS sequence"/>
</dbReference>
<proteinExistence type="predicted"/>
<dbReference type="RefSeq" id="WP_148932279.1">
    <property type="nucleotide sequence ID" value="NZ_VNHS01000011.1"/>
</dbReference>
<dbReference type="AlphaFoldDB" id="A0A5S5BUR2"/>